<evidence type="ECO:0000256" key="1">
    <source>
        <dbReference type="SAM" id="MobiDB-lite"/>
    </source>
</evidence>
<feature type="compositionally biased region" description="Acidic residues" evidence="1">
    <location>
        <begin position="402"/>
        <end position="417"/>
    </location>
</feature>
<dbReference type="HOGENOM" id="CLU_550445_0_0_1"/>
<dbReference type="EMBL" id="CM000642">
    <property type="protein sequence ID" value="EED92319.1"/>
    <property type="molecule type" value="Genomic_DNA"/>
</dbReference>
<dbReference type="eggNOG" id="ENOG502T92T">
    <property type="taxonomic scope" value="Eukaryota"/>
</dbReference>
<feature type="region of interest" description="Disordered" evidence="1">
    <location>
        <begin position="1"/>
        <end position="40"/>
    </location>
</feature>
<feature type="compositionally biased region" description="Polar residues" evidence="1">
    <location>
        <begin position="1"/>
        <end position="14"/>
    </location>
</feature>
<evidence type="ECO:0000313" key="2">
    <source>
        <dbReference type="EMBL" id="EED92319.1"/>
    </source>
</evidence>
<dbReference type="RefSeq" id="XP_002290567.1">
    <property type="nucleotide sequence ID" value="XM_002290531.1"/>
</dbReference>
<feature type="compositionally biased region" description="Acidic residues" evidence="1">
    <location>
        <begin position="448"/>
        <end position="457"/>
    </location>
</feature>
<dbReference type="Proteomes" id="UP000001449">
    <property type="component" value="Chromosome 5"/>
</dbReference>
<evidence type="ECO:0000313" key="3">
    <source>
        <dbReference type="Proteomes" id="UP000001449"/>
    </source>
</evidence>
<proteinExistence type="predicted"/>
<evidence type="ECO:0008006" key="4">
    <source>
        <dbReference type="Google" id="ProtNLM"/>
    </source>
</evidence>
<name>B8C225_THAPS</name>
<feature type="compositionally biased region" description="Basic and acidic residues" evidence="1">
    <location>
        <begin position="458"/>
        <end position="469"/>
    </location>
</feature>
<dbReference type="GeneID" id="7451754"/>
<dbReference type="AlphaFoldDB" id="B8C225"/>
<feature type="region of interest" description="Disordered" evidence="1">
    <location>
        <begin position="399"/>
        <end position="475"/>
    </location>
</feature>
<dbReference type="InParanoid" id="B8C225"/>
<gene>
    <name evidence="2" type="ORF">THAPSDRAFT_5136</name>
</gene>
<protein>
    <recommendedName>
        <fullName evidence="4">PDZ domain-containing protein</fullName>
    </recommendedName>
</protein>
<reference evidence="2 3" key="2">
    <citation type="journal article" date="2008" name="Nature">
        <title>The Phaeodactylum genome reveals the evolutionary history of diatom genomes.</title>
        <authorList>
            <person name="Bowler C."/>
            <person name="Allen A.E."/>
            <person name="Badger J.H."/>
            <person name="Grimwood J."/>
            <person name="Jabbari K."/>
            <person name="Kuo A."/>
            <person name="Maheswari U."/>
            <person name="Martens C."/>
            <person name="Maumus F."/>
            <person name="Otillar R.P."/>
            <person name="Rayko E."/>
            <person name="Salamov A."/>
            <person name="Vandepoele K."/>
            <person name="Beszteri B."/>
            <person name="Gruber A."/>
            <person name="Heijde M."/>
            <person name="Katinka M."/>
            <person name="Mock T."/>
            <person name="Valentin K."/>
            <person name="Verret F."/>
            <person name="Berges J.A."/>
            <person name="Brownlee C."/>
            <person name="Cadoret J.P."/>
            <person name="Chiovitti A."/>
            <person name="Choi C.J."/>
            <person name="Coesel S."/>
            <person name="De Martino A."/>
            <person name="Detter J.C."/>
            <person name="Durkin C."/>
            <person name="Falciatore A."/>
            <person name="Fournet J."/>
            <person name="Haruta M."/>
            <person name="Huysman M.J."/>
            <person name="Jenkins B.D."/>
            <person name="Jiroutova K."/>
            <person name="Jorgensen R.E."/>
            <person name="Joubert Y."/>
            <person name="Kaplan A."/>
            <person name="Kroger N."/>
            <person name="Kroth P.G."/>
            <person name="La Roche J."/>
            <person name="Lindquist E."/>
            <person name="Lommer M."/>
            <person name="Martin-Jezequel V."/>
            <person name="Lopez P.J."/>
            <person name="Lucas S."/>
            <person name="Mangogna M."/>
            <person name="McGinnis K."/>
            <person name="Medlin L.K."/>
            <person name="Montsant A."/>
            <person name="Oudot-Le Secq M.P."/>
            <person name="Napoli C."/>
            <person name="Obornik M."/>
            <person name="Parker M.S."/>
            <person name="Petit J.L."/>
            <person name="Porcel B.M."/>
            <person name="Poulsen N."/>
            <person name="Robison M."/>
            <person name="Rychlewski L."/>
            <person name="Rynearson T.A."/>
            <person name="Schmutz J."/>
            <person name="Shapiro H."/>
            <person name="Siaut M."/>
            <person name="Stanley M."/>
            <person name="Sussman M.R."/>
            <person name="Taylor A.R."/>
            <person name="Vardi A."/>
            <person name="von Dassow P."/>
            <person name="Vyverman W."/>
            <person name="Willis A."/>
            <person name="Wyrwicz L.S."/>
            <person name="Rokhsar D.S."/>
            <person name="Weissenbach J."/>
            <person name="Armbrust E.V."/>
            <person name="Green B.R."/>
            <person name="Van de Peer Y."/>
            <person name="Grigoriev I.V."/>
        </authorList>
    </citation>
    <scope>NUCLEOTIDE SEQUENCE [LARGE SCALE GENOMIC DNA]</scope>
    <source>
        <strain evidence="2 3">CCMP1335</strain>
    </source>
</reference>
<sequence length="496" mass="53937">MNLSISLPCISTPQPRDDDVHKQHHASSTPSPSAVNEFHSGNTVNSANCSDVVSDLISDHLVTEYTSCSDGNDDSGGVGSSAVSLPELMEGSNDGDPNDASHKADNGPAEDSQQQQTTTTRSSSSLSSPSRSRIHATYSAATAFQTTLSTTTTSSPHLHLGSERTVHFHTESLGIKLSRCADGHVRILSIAPYRPMGNETVREGELYEGDVVREVSGVDLRMGIDSAVWKLTVGLIKMAPRPLRVVVASELEEEIVEEEEVADEVKVACNGNVQNAPAEADTANNETNATCKNAIKEEDNASLLNLGPKRQIHYFESSLGVKLQHTPEGYVKVHSVTPISNTQPSLPLTRTGNIQEGDMVLEVGGVWDLYHPIKKRGGRFVWWLRRIWEAFSPPSLDRLLESDEESSVEEDEENGEAGDEKNASNADVSVGNDDTCDETEPEPNTVQEDVDTQDPEESEKSSPQEHELQAETPEICRVLNQQLSFDALQKELNKAS</sequence>
<feature type="compositionally biased region" description="Low complexity" evidence="1">
    <location>
        <begin position="112"/>
        <end position="131"/>
    </location>
</feature>
<dbReference type="KEGG" id="tps:THAPSDRAFT_5136"/>
<accession>B8C225</accession>
<feature type="region of interest" description="Disordered" evidence="1">
    <location>
        <begin position="67"/>
        <end position="132"/>
    </location>
</feature>
<dbReference type="PaxDb" id="35128-Thaps5136"/>
<reference evidence="2 3" key="1">
    <citation type="journal article" date="2004" name="Science">
        <title>The genome of the diatom Thalassiosira pseudonana: ecology, evolution, and metabolism.</title>
        <authorList>
            <person name="Armbrust E.V."/>
            <person name="Berges J.A."/>
            <person name="Bowler C."/>
            <person name="Green B.R."/>
            <person name="Martinez D."/>
            <person name="Putnam N.H."/>
            <person name="Zhou S."/>
            <person name="Allen A.E."/>
            <person name="Apt K.E."/>
            <person name="Bechner M."/>
            <person name="Brzezinski M.A."/>
            <person name="Chaal B.K."/>
            <person name="Chiovitti A."/>
            <person name="Davis A.K."/>
            <person name="Demarest M.S."/>
            <person name="Detter J.C."/>
            <person name="Glavina T."/>
            <person name="Goodstein D."/>
            <person name="Hadi M.Z."/>
            <person name="Hellsten U."/>
            <person name="Hildebrand M."/>
            <person name="Jenkins B.D."/>
            <person name="Jurka J."/>
            <person name="Kapitonov V.V."/>
            <person name="Kroger N."/>
            <person name="Lau W.W."/>
            <person name="Lane T.W."/>
            <person name="Larimer F.W."/>
            <person name="Lippmeier J.C."/>
            <person name="Lucas S."/>
            <person name="Medina M."/>
            <person name="Montsant A."/>
            <person name="Obornik M."/>
            <person name="Parker M.S."/>
            <person name="Palenik B."/>
            <person name="Pazour G.J."/>
            <person name="Richardson P.M."/>
            <person name="Rynearson T.A."/>
            <person name="Saito M.A."/>
            <person name="Schwartz D.C."/>
            <person name="Thamatrakoln K."/>
            <person name="Valentin K."/>
            <person name="Vardi A."/>
            <person name="Wilkerson F.P."/>
            <person name="Rokhsar D.S."/>
        </authorList>
    </citation>
    <scope>NUCLEOTIDE SEQUENCE [LARGE SCALE GENOMIC DNA]</scope>
    <source>
        <strain evidence="2 3">CCMP1335</strain>
    </source>
</reference>
<organism evidence="2 3">
    <name type="scientific">Thalassiosira pseudonana</name>
    <name type="common">Marine diatom</name>
    <name type="synonym">Cyclotella nana</name>
    <dbReference type="NCBI Taxonomy" id="35128"/>
    <lineage>
        <taxon>Eukaryota</taxon>
        <taxon>Sar</taxon>
        <taxon>Stramenopiles</taxon>
        <taxon>Ochrophyta</taxon>
        <taxon>Bacillariophyta</taxon>
        <taxon>Coscinodiscophyceae</taxon>
        <taxon>Thalassiosirophycidae</taxon>
        <taxon>Thalassiosirales</taxon>
        <taxon>Thalassiosiraceae</taxon>
        <taxon>Thalassiosira</taxon>
    </lineage>
</organism>
<feature type="compositionally biased region" description="Polar residues" evidence="1">
    <location>
        <begin position="26"/>
        <end position="40"/>
    </location>
</feature>
<keyword evidence="3" id="KW-1185">Reference proteome</keyword>